<accession>A0A0C3GDJ7</accession>
<dbReference type="Proteomes" id="UP000054166">
    <property type="component" value="Unassembled WGS sequence"/>
</dbReference>
<protein>
    <submittedName>
        <fullName evidence="1">Uncharacterized protein</fullName>
    </submittedName>
</protein>
<gene>
    <name evidence="1" type="ORF">PILCRDRAFT_813684</name>
</gene>
<reference evidence="2" key="2">
    <citation type="submission" date="2015-01" db="EMBL/GenBank/DDBJ databases">
        <title>Evolutionary Origins and Diversification of the Mycorrhizal Mutualists.</title>
        <authorList>
            <consortium name="DOE Joint Genome Institute"/>
            <consortium name="Mycorrhizal Genomics Consortium"/>
            <person name="Kohler A."/>
            <person name="Kuo A."/>
            <person name="Nagy L.G."/>
            <person name="Floudas D."/>
            <person name="Copeland A."/>
            <person name="Barry K.W."/>
            <person name="Cichocki N."/>
            <person name="Veneault-Fourrey C."/>
            <person name="LaButti K."/>
            <person name="Lindquist E.A."/>
            <person name="Lipzen A."/>
            <person name="Lundell T."/>
            <person name="Morin E."/>
            <person name="Murat C."/>
            <person name="Riley R."/>
            <person name="Ohm R."/>
            <person name="Sun H."/>
            <person name="Tunlid A."/>
            <person name="Henrissat B."/>
            <person name="Grigoriev I.V."/>
            <person name="Hibbett D.S."/>
            <person name="Martin F."/>
        </authorList>
    </citation>
    <scope>NUCLEOTIDE SEQUENCE [LARGE SCALE GENOMIC DNA]</scope>
    <source>
        <strain evidence="2">F 1598</strain>
    </source>
</reference>
<evidence type="ECO:0000313" key="2">
    <source>
        <dbReference type="Proteomes" id="UP000054166"/>
    </source>
</evidence>
<sequence length="109" mass="12399">MLSPRALLQPLTPSLLSDPELKVICCCSKRSTRKCPVTITMLRLKRNQFASIDLISIINEMTQLEGALQQGLFISPIIPQSSRNNTQRVTFMCLIHSQWLSNKAWYYGT</sequence>
<evidence type="ECO:0000313" key="1">
    <source>
        <dbReference type="EMBL" id="KIM88711.1"/>
    </source>
</evidence>
<organism evidence="1 2">
    <name type="scientific">Piloderma croceum (strain F 1598)</name>
    <dbReference type="NCBI Taxonomy" id="765440"/>
    <lineage>
        <taxon>Eukaryota</taxon>
        <taxon>Fungi</taxon>
        <taxon>Dikarya</taxon>
        <taxon>Basidiomycota</taxon>
        <taxon>Agaricomycotina</taxon>
        <taxon>Agaricomycetes</taxon>
        <taxon>Agaricomycetidae</taxon>
        <taxon>Atheliales</taxon>
        <taxon>Atheliaceae</taxon>
        <taxon>Piloderma</taxon>
    </lineage>
</organism>
<keyword evidence="2" id="KW-1185">Reference proteome</keyword>
<name>A0A0C3GDJ7_PILCF</name>
<dbReference type="HOGENOM" id="CLU_2184940_0_0_1"/>
<proteinExistence type="predicted"/>
<dbReference type="EMBL" id="KN832976">
    <property type="protein sequence ID" value="KIM88711.1"/>
    <property type="molecule type" value="Genomic_DNA"/>
</dbReference>
<dbReference type="AlphaFoldDB" id="A0A0C3GDJ7"/>
<dbReference type="InParanoid" id="A0A0C3GDJ7"/>
<reference evidence="1 2" key="1">
    <citation type="submission" date="2014-04" db="EMBL/GenBank/DDBJ databases">
        <authorList>
            <consortium name="DOE Joint Genome Institute"/>
            <person name="Kuo A."/>
            <person name="Tarkka M."/>
            <person name="Buscot F."/>
            <person name="Kohler A."/>
            <person name="Nagy L.G."/>
            <person name="Floudas D."/>
            <person name="Copeland A."/>
            <person name="Barry K.W."/>
            <person name="Cichocki N."/>
            <person name="Veneault-Fourrey C."/>
            <person name="LaButti K."/>
            <person name="Lindquist E.A."/>
            <person name="Lipzen A."/>
            <person name="Lundell T."/>
            <person name="Morin E."/>
            <person name="Murat C."/>
            <person name="Sun H."/>
            <person name="Tunlid A."/>
            <person name="Henrissat B."/>
            <person name="Grigoriev I.V."/>
            <person name="Hibbett D.S."/>
            <person name="Martin F."/>
            <person name="Nordberg H.P."/>
            <person name="Cantor M.N."/>
            <person name="Hua S.X."/>
        </authorList>
    </citation>
    <scope>NUCLEOTIDE SEQUENCE [LARGE SCALE GENOMIC DNA]</scope>
    <source>
        <strain evidence="1 2">F 1598</strain>
    </source>
</reference>